<reference evidence="1" key="1">
    <citation type="submission" date="2022-10" db="EMBL/GenBank/DDBJ databases">
        <title>Hoeflea sp. J2-29, isolated from marine algae.</title>
        <authorList>
            <person name="Kristyanto S."/>
            <person name="Kim J.M."/>
            <person name="Jeon C.O."/>
        </authorList>
    </citation>
    <scope>NUCLEOTIDE SEQUENCE</scope>
    <source>
        <strain evidence="1">J2-29</strain>
    </source>
</reference>
<sequence>MPGKKTRKVYDTLIEGAYLGLSDVQLHDYVFANCPKATSKRLVRASLLALSDPHVEDRNVLNVIYALAIKHRLDGGPDIEEDDAEQDPAASR</sequence>
<accession>A0ABT3YI64</accession>
<evidence type="ECO:0000313" key="1">
    <source>
        <dbReference type="EMBL" id="MCY0095590.1"/>
    </source>
</evidence>
<gene>
    <name evidence="1" type="ORF">OEG82_16430</name>
</gene>
<protein>
    <submittedName>
        <fullName evidence="1">Uncharacterized protein</fullName>
    </submittedName>
</protein>
<evidence type="ECO:0000313" key="2">
    <source>
        <dbReference type="Proteomes" id="UP001081283"/>
    </source>
</evidence>
<dbReference type="EMBL" id="JAOVZQ010000001">
    <property type="protein sequence ID" value="MCY0095590.1"/>
    <property type="molecule type" value="Genomic_DNA"/>
</dbReference>
<keyword evidence="2" id="KW-1185">Reference proteome</keyword>
<dbReference type="RefSeq" id="WP_267613471.1">
    <property type="nucleotide sequence ID" value="NZ_JAOVZQ010000001.1"/>
</dbReference>
<dbReference type="Proteomes" id="UP001081283">
    <property type="component" value="Unassembled WGS sequence"/>
</dbReference>
<proteinExistence type="predicted"/>
<organism evidence="1 2">
    <name type="scientific">Hoeflea ulvae</name>
    <dbReference type="NCBI Taxonomy" id="2983764"/>
    <lineage>
        <taxon>Bacteria</taxon>
        <taxon>Pseudomonadati</taxon>
        <taxon>Pseudomonadota</taxon>
        <taxon>Alphaproteobacteria</taxon>
        <taxon>Hyphomicrobiales</taxon>
        <taxon>Rhizobiaceae</taxon>
        <taxon>Hoeflea</taxon>
    </lineage>
</organism>
<comment type="caution">
    <text evidence="1">The sequence shown here is derived from an EMBL/GenBank/DDBJ whole genome shotgun (WGS) entry which is preliminary data.</text>
</comment>
<name>A0ABT3YI64_9HYPH</name>